<proteinExistence type="predicted"/>
<keyword evidence="1" id="KW-0472">Membrane</keyword>
<keyword evidence="1" id="KW-0812">Transmembrane</keyword>
<keyword evidence="3" id="KW-1185">Reference proteome</keyword>
<dbReference type="KEGG" id="toy:FO059_16500"/>
<dbReference type="EMBL" id="CP041765">
    <property type="protein sequence ID" value="QDQ98629.1"/>
    <property type="molecule type" value="Genomic_DNA"/>
</dbReference>
<dbReference type="AlphaFoldDB" id="A0A516X6D3"/>
<sequence length="72" mass="8057">MKNLLSKISFSQWLGLVLAVLAIIFVFTNTNTANITLYGLHLSGPTWLILLIILAIGWLIGLLTGRKRYRSN</sequence>
<gene>
    <name evidence="2" type="ORF">FO059_16500</name>
</gene>
<dbReference type="Proteomes" id="UP000317344">
    <property type="component" value="Chromosome"/>
</dbReference>
<reference evidence="2 3" key="2">
    <citation type="submission" date="2019-07" db="EMBL/GenBank/DDBJ databases">
        <authorList>
            <person name="Huang Y."/>
        </authorList>
    </citation>
    <scope>NUCLEOTIDE SEQUENCE [LARGE SCALE GENOMIC DNA]</scope>
    <source>
        <strain evidence="2 3">HY188</strain>
    </source>
</reference>
<evidence type="ECO:0000313" key="2">
    <source>
        <dbReference type="EMBL" id="QDQ98629.1"/>
    </source>
</evidence>
<evidence type="ECO:0000256" key="1">
    <source>
        <dbReference type="SAM" id="Phobius"/>
    </source>
</evidence>
<keyword evidence="1" id="KW-1133">Transmembrane helix</keyword>
<protein>
    <recommendedName>
        <fullName evidence="4">Lipopolysaccharide assembly protein A domain-containing protein</fullName>
    </recommendedName>
</protein>
<name>A0A516X6D3_9ACTN</name>
<accession>A0A516X6D3</accession>
<feature type="transmembrane region" description="Helical" evidence="1">
    <location>
        <begin position="42"/>
        <end position="63"/>
    </location>
</feature>
<reference evidence="2 3" key="1">
    <citation type="submission" date="2019-07" db="EMBL/GenBank/DDBJ databases">
        <title>Tomitella cavernea sp. nov., an actinomycete isolated from soil.</title>
        <authorList>
            <person name="Cheng J."/>
        </authorList>
    </citation>
    <scope>NUCLEOTIDE SEQUENCE [LARGE SCALE GENOMIC DNA]</scope>
    <source>
        <strain evidence="2 3">HY188</strain>
    </source>
</reference>
<organism evidence="2 3">
    <name type="scientific">Tomitella fengzijianii</name>
    <dbReference type="NCBI Taxonomy" id="2597660"/>
    <lineage>
        <taxon>Bacteria</taxon>
        <taxon>Bacillati</taxon>
        <taxon>Actinomycetota</taxon>
        <taxon>Actinomycetes</taxon>
        <taxon>Mycobacteriales</taxon>
        <taxon>Tomitella</taxon>
    </lineage>
</organism>
<dbReference type="RefSeq" id="WP_143910034.1">
    <property type="nucleotide sequence ID" value="NZ_CP041765.1"/>
</dbReference>
<evidence type="ECO:0008006" key="4">
    <source>
        <dbReference type="Google" id="ProtNLM"/>
    </source>
</evidence>
<evidence type="ECO:0000313" key="3">
    <source>
        <dbReference type="Proteomes" id="UP000317344"/>
    </source>
</evidence>